<accession>A0A410JUL5</accession>
<protein>
    <recommendedName>
        <fullName evidence="2">DUF5689 domain-containing protein</fullName>
    </recommendedName>
</protein>
<name>A0A410JUL5_ORNRH</name>
<feature type="chain" id="PRO_5019132334" description="DUF5689 domain-containing protein" evidence="1">
    <location>
        <begin position="23"/>
        <end position="544"/>
    </location>
</feature>
<dbReference type="AlphaFoldDB" id="A0A410JUL5"/>
<sequence>MKNKTTLKLFSLLFFISFGLWSCVDNEDHGLPNLDLNCVSDDANETISPIQSLVKDFSGNHEITENVILSGYVVSSDEGGNFYQQIIIQDNKSPEFNGIEVSAAIKGYSDYFPIGARVKVFAKGLIIAKDRGVIKLGVKDSKFPVGRIPEKEVFNHLKFYCSKELTTPAARVYTDISKALQDGNVNTLIRLENVYFPAANGQQTFVPKGEKASNLSIKDEKGNTLDLRNSSFVKWADNIVPRGKGSITLILSKYNDSYQAFINNLSDININDDPNFTAPTQTQDITTLEAANANESDFKLNEKVKLHGFIKLINGKFSSINFGDGTVIQIQAKKGLWNTLPKAFQDKINKEGQEVTITGTFSNYTLKDKKVVKAIFYEAESDVEFGNATAPSSPTNPTTGEEPNTNLIDFEGISDISNSYDSTGTINGKDGVVVTFVGRTDMDKYPIEGKGIMIKDNSYVKITFPKGVKTIELDYRSAYTNKTKRKLKIIEGDENSENIIDTKTFDISDDIHKLKLTPNATGKYILTLKADSKQVVIDNIKWTK</sequence>
<dbReference type="Proteomes" id="UP000287701">
    <property type="component" value="Chromosome"/>
</dbReference>
<organism evidence="3 4">
    <name type="scientific">Ornithobacterium rhinotracheale</name>
    <dbReference type="NCBI Taxonomy" id="28251"/>
    <lineage>
        <taxon>Bacteria</taxon>
        <taxon>Pseudomonadati</taxon>
        <taxon>Bacteroidota</taxon>
        <taxon>Flavobacteriia</taxon>
        <taxon>Flavobacteriales</taxon>
        <taxon>Weeksellaceae</taxon>
        <taxon>Ornithobacterium</taxon>
    </lineage>
</organism>
<dbReference type="RefSeq" id="WP_128502167.1">
    <property type="nucleotide sequence ID" value="NZ_CP035107.1"/>
</dbReference>
<proteinExistence type="predicted"/>
<feature type="domain" description="DUF5689" evidence="2">
    <location>
        <begin position="43"/>
        <end position="268"/>
    </location>
</feature>
<evidence type="ECO:0000313" key="4">
    <source>
        <dbReference type="Proteomes" id="UP000287701"/>
    </source>
</evidence>
<evidence type="ECO:0000256" key="1">
    <source>
        <dbReference type="SAM" id="SignalP"/>
    </source>
</evidence>
<dbReference type="InterPro" id="IPR043744">
    <property type="entry name" value="DUF5689"/>
</dbReference>
<evidence type="ECO:0000259" key="2">
    <source>
        <dbReference type="Pfam" id="PF18942"/>
    </source>
</evidence>
<dbReference type="Pfam" id="PF18942">
    <property type="entry name" value="DUF5689"/>
    <property type="match status" value="1"/>
</dbReference>
<dbReference type="OrthoDB" id="1492759at2"/>
<evidence type="ECO:0000313" key="3">
    <source>
        <dbReference type="EMBL" id="QAR31728.1"/>
    </source>
</evidence>
<dbReference type="EMBL" id="CP035107">
    <property type="protein sequence ID" value="QAR31728.1"/>
    <property type="molecule type" value="Genomic_DNA"/>
</dbReference>
<gene>
    <name evidence="3" type="ORF">EQP59_10445</name>
</gene>
<reference evidence="3 4" key="1">
    <citation type="submission" date="2019-01" db="EMBL/GenBank/DDBJ databases">
        <title>Whole Genome of Ornithobacterium rhinotracheale FARPER-174b.</title>
        <authorList>
            <person name="Tataje-Lavanda L.A."/>
            <person name="Montalvan A."/>
            <person name="Montesinos R."/>
            <person name="Zimic M."/>
            <person name="Fernandez-Sanchez M."/>
            <person name="Fernandez-Diaz M."/>
        </authorList>
    </citation>
    <scope>NUCLEOTIDE SEQUENCE [LARGE SCALE GENOMIC DNA]</scope>
    <source>
        <strain evidence="3 4">FARPER-174b</strain>
    </source>
</reference>
<keyword evidence="1" id="KW-0732">Signal</keyword>
<feature type="signal peptide" evidence="1">
    <location>
        <begin position="1"/>
        <end position="22"/>
    </location>
</feature>